<feature type="region of interest" description="Disordered" evidence="4">
    <location>
        <begin position="372"/>
        <end position="410"/>
    </location>
</feature>
<keyword evidence="2" id="KW-0238">DNA-binding</keyword>
<dbReference type="PROSITE" id="PS00041">
    <property type="entry name" value="HTH_ARAC_FAMILY_1"/>
    <property type="match status" value="1"/>
</dbReference>
<evidence type="ECO:0000259" key="5">
    <source>
        <dbReference type="PROSITE" id="PS01124"/>
    </source>
</evidence>
<dbReference type="PANTHER" id="PTHR43130:SF3">
    <property type="entry name" value="HTH-TYPE TRANSCRIPTIONAL REGULATOR RV1931C"/>
    <property type="match status" value="1"/>
</dbReference>
<dbReference type="InterPro" id="IPR029062">
    <property type="entry name" value="Class_I_gatase-like"/>
</dbReference>
<dbReference type="InterPro" id="IPR002818">
    <property type="entry name" value="DJ-1/PfpI"/>
</dbReference>
<evidence type="ECO:0000313" key="6">
    <source>
        <dbReference type="EMBL" id="PWJ52955.1"/>
    </source>
</evidence>
<gene>
    <name evidence="6" type="ORF">BXY45_11691</name>
</gene>
<keyword evidence="7" id="KW-1185">Reference proteome</keyword>
<dbReference type="Pfam" id="PF01965">
    <property type="entry name" value="DJ-1_PfpI"/>
    <property type="match status" value="1"/>
</dbReference>
<keyword evidence="1" id="KW-0805">Transcription regulation</keyword>
<evidence type="ECO:0000256" key="2">
    <source>
        <dbReference type="ARBA" id="ARBA00023125"/>
    </source>
</evidence>
<dbReference type="SUPFAM" id="SSF46689">
    <property type="entry name" value="Homeodomain-like"/>
    <property type="match status" value="2"/>
</dbReference>
<dbReference type="PROSITE" id="PS01124">
    <property type="entry name" value="HTH_ARAC_FAMILY_2"/>
    <property type="match status" value="1"/>
</dbReference>
<evidence type="ECO:0000256" key="3">
    <source>
        <dbReference type="ARBA" id="ARBA00023163"/>
    </source>
</evidence>
<protein>
    <submittedName>
        <fullName evidence="6">AraC family transcriptional regulator with amidase-like domain</fullName>
    </submittedName>
</protein>
<reference evidence="6 7" key="1">
    <citation type="submission" date="2018-03" db="EMBL/GenBank/DDBJ databases">
        <title>Genomic Encyclopedia of Archaeal and Bacterial Type Strains, Phase II (KMG-II): from individual species to whole genera.</title>
        <authorList>
            <person name="Goeker M."/>
        </authorList>
    </citation>
    <scope>NUCLEOTIDE SEQUENCE [LARGE SCALE GENOMIC DNA]</scope>
    <source>
        <strain evidence="6 7">DSM 44889</strain>
    </source>
</reference>
<dbReference type="InterPro" id="IPR018060">
    <property type="entry name" value="HTH_AraC"/>
</dbReference>
<dbReference type="SUPFAM" id="SSF52317">
    <property type="entry name" value="Class I glutamine amidotransferase-like"/>
    <property type="match status" value="1"/>
</dbReference>
<dbReference type="Proteomes" id="UP000245469">
    <property type="component" value="Unassembled WGS sequence"/>
</dbReference>
<organism evidence="6 7">
    <name type="scientific">Quadrisphaera granulorum</name>
    <dbReference type="NCBI Taxonomy" id="317664"/>
    <lineage>
        <taxon>Bacteria</taxon>
        <taxon>Bacillati</taxon>
        <taxon>Actinomycetota</taxon>
        <taxon>Actinomycetes</taxon>
        <taxon>Kineosporiales</taxon>
        <taxon>Kineosporiaceae</taxon>
        <taxon>Quadrisphaera</taxon>
    </lineage>
</organism>
<sequence>MLVVREEDDVDVADLPRLPRGTRRLGEHSRSHRALARRIESRVDDEAHAPALDDKGRPTDPCHCVVVPDSAHLFEASVPLSVYGVDRTASGAPPLRVAVTTTADQQQIRTTAGLVVSGFSPLAVVDTAGVVIVPTWPDPAAVPPVELVEALHRAVEEGATVMGLCMGAYALGHAGLLDGRRATTHWHWMADFSRRFPGTRADETSLFVDEGSVITSAGTAAALDACLHHVRREWGAASANAIARRMVVAPRRAGTQRQFVDPEPVRADVAPIAAVQERALAALAEGVVVDDLARWYGTSRRTFDRDFRAAVGESPLQWLLHQRVLRAQQLLESSDLSVEEVAHRTGFSSAVALRPHVRRVLGVSPQRYRESFAQTVPPTERSTAQHSTAQHSTGRATPSSPTPRTARLTP</sequence>
<dbReference type="Gene3D" id="3.40.50.880">
    <property type="match status" value="1"/>
</dbReference>
<evidence type="ECO:0000256" key="4">
    <source>
        <dbReference type="SAM" id="MobiDB-lite"/>
    </source>
</evidence>
<feature type="compositionally biased region" description="Polar residues" evidence="4">
    <location>
        <begin position="372"/>
        <end position="403"/>
    </location>
</feature>
<name>A0A316A5I7_9ACTN</name>
<keyword evidence="3" id="KW-0804">Transcription</keyword>
<evidence type="ECO:0000256" key="1">
    <source>
        <dbReference type="ARBA" id="ARBA00023015"/>
    </source>
</evidence>
<dbReference type="InterPro" id="IPR018062">
    <property type="entry name" value="HTH_AraC-typ_CS"/>
</dbReference>
<feature type="domain" description="HTH araC/xylS-type" evidence="5">
    <location>
        <begin position="273"/>
        <end position="371"/>
    </location>
</feature>
<comment type="caution">
    <text evidence="6">The sequence shown here is derived from an EMBL/GenBank/DDBJ whole genome shotgun (WGS) entry which is preliminary data.</text>
</comment>
<dbReference type="EMBL" id="QGDQ01000016">
    <property type="protein sequence ID" value="PWJ52955.1"/>
    <property type="molecule type" value="Genomic_DNA"/>
</dbReference>
<dbReference type="InterPro" id="IPR052158">
    <property type="entry name" value="INH-QAR"/>
</dbReference>
<proteinExistence type="predicted"/>
<dbReference type="PANTHER" id="PTHR43130">
    <property type="entry name" value="ARAC-FAMILY TRANSCRIPTIONAL REGULATOR"/>
    <property type="match status" value="1"/>
</dbReference>
<dbReference type="Pfam" id="PF12833">
    <property type="entry name" value="HTH_18"/>
    <property type="match status" value="1"/>
</dbReference>
<dbReference type="AlphaFoldDB" id="A0A316A5I7"/>
<evidence type="ECO:0000313" key="7">
    <source>
        <dbReference type="Proteomes" id="UP000245469"/>
    </source>
</evidence>
<dbReference type="Gene3D" id="1.10.10.60">
    <property type="entry name" value="Homeodomain-like"/>
    <property type="match status" value="1"/>
</dbReference>
<dbReference type="SMART" id="SM00342">
    <property type="entry name" value="HTH_ARAC"/>
    <property type="match status" value="1"/>
</dbReference>
<dbReference type="GO" id="GO:0003700">
    <property type="term" value="F:DNA-binding transcription factor activity"/>
    <property type="evidence" value="ECO:0007669"/>
    <property type="project" value="InterPro"/>
</dbReference>
<accession>A0A316A5I7</accession>
<dbReference type="CDD" id="cd03137">
    <property type="entry name" value="GATase1_AraC_1"/>
    <property type="match status" value="1"/>
</dbReference>
<dbReference type="InterPro" id="IPR009057">
    <property type="entry name" value="Homeodomain-like_sf"/>
</dbReference>
<dbReference type="GO" id="GO:0043565">
    <property type="term" value="F:sequence-specific DNA binding"/>
    <property type="evidence" value="ECO:0007669"/>
    <property type="project" value="InterPro"/>
</dbReference>